<dbReference type="STRING" id="83656.B1H18_00475"/>
<protein>
    <recommendedName>
        <fullName evidence="5">HTH luxR-type domain-containing protein</fullName>
    </recommendedName>
</protein>
<dbReference type="Pfam" id="PF13191">
    <property type="entry name" value="AAA_16"/>
    <property type="match status" value="1"/>
</dbReference>
<dbReference type="InterPro" id="IPR016032">
    <property type="entry name" value="Sig_transdc_resp-reg_C-effctor"/>
</dbReference>
<dbReference type="InterPro" id="IPR000792">
    <property type="entry name" value="Tscrpt_reg_LuxR_C"/>
</dbReference>
<evidence type="ECO:0000259" key="5">
    <source>
        <dbReference type="PROSITE" id="PS50043"/>
    </source>
</evidence>
<keyword evidence="3" id="KW-0804">Transcription</keyword>
<dbReference type="RefSeq" id="WP_077963699.1">
    <property type="nucleotide sequence ID" value="NZ_CP045178.1"/>
</dbReference>
<name>A0A1V4AG59_9ACTN</name>
<dbReference type="GO" id="GO:0003677">
    <property type="term" value="F:DNA binding"/>
    <property type="evidence" value="ECO:0007669"/>
    <property type="project" value="UniProtKB-KW"/>
</dbReference>
<dbReference type="InterPro" id="IPR041664">
    <property type="entry name" value="AAA_16"/>
</dbReference>
<dbReference type="PROSITE" id="PS50043">
    <property type="entry name" value="HTH_LUXR_2"/>
    <property type="match status" value="1"/>
</dbReference>
<feature type="region of interest" description="Disordered" evidence="4">
    <location>
        <begin position="453"/>
        <end position="472"/>
    </location>
</feature>
<comment type="caution">
    <text evidence="6">The sequence shown here is derived from an EMBL/GenBank/DDBJ whole genome shotgun (WGS) entry which is preliminary data.</text>
</comment>
<dbReference type="EMBL" id="MVFC01000001">
    <property type="protein sequence ID" value="OON82591.1"/>
    <property type="molecule type" value="Genomic_DNA"/>
</dbReference>
<dbReference type="SUPFAM" id="SSF52540">
    <property type="entry name" value="P-loop containing nucleoside triphosphate hydrolases"/>
    <property type="match status" value="1"/>
</dbReference>
<dbReference type="SUPFAM" id="SSF46894">
    <property type="entry name" value="C-terminal effector domain of the bipartite response regulators"/>
    <property type="match status" value="1"/>
</dbReference>
<feature type="compositionally biased region" description="Basic and acidic residues" evidence="4">
    <location>
        <begin position="368"/>
        <end position="389"/>
    </location>
</feature>
<evidence type="ECO:0000256" key="1">
    <source>
        <dbReference type="ARBA" id="ARBA00023015"/>
    </source>
</evidence>
<keyword evidence="1" id="KW-0805">Transcription regulation</keyword>
<evidence type="ECO:0000256" key="4">
    <source>
        <dbReference type="SAM" id="MobiDB-lite"/>
    </source>
</evidence>
<dbReference type="AlphaFoldDB" id="A0A1V4AG59"/>
<dbReference type="InterPro" id="IPR027417">
    <property type="entry name" value="P-loop_NTPase"/>
</dbReference>
<dbReference type="Proteomes" id="UP000190539">
    <property type="component" value="Unassembled WGS sequence"/>
</dbReference>
<reference evidence="6 7" key="1">
    <citation type="submission" date="2017-02" db="EMBL/GenBank/DDBJ databases">
        <title>Draft Genome Sequence of Streptomyces tsukubaensis F601, a Producer of the immunosuppressant tacrolimus FK506.</title>
        <authorList>
            <person name="Zong G."/>
            <person name="Zhong C."/>
            <person name="Fu J."/>
            <person name="Qin R."/>
            <person name="Cao G."/>
        </authorList>
    </citation>
    <scope>NUCLEOTIDE SEQUENCE [LARGE SCALE GENOMIC DNA]</scope>
    <source>
        <strain evidence="6 7">F601</strain>
    </source>
</reference>
<dbReference type="PRINTS" id="PR00038">
    <property type="entry name" value="HTHLUXR"/>
</dbReference>
<dbReference type="Gene3D" id="1.10.10.10">
    <property type="entry name" value="Winged helix-like DNA-binding domain superfamily/Winged helix DNA-binding domain"/>
    <property type="match status" value="1"/>
</dbReference>
<evidence type="ECO:0000256" key="2">
    <source>
        <dbReference type="ARBA" id="ARBA00023125"/>
    </source>
</evidence>
<accession>A0A1V4AG59</accession>
<keyword evidence="7" id="KW-1185">Reference proteome</keyword>
<evidence type="ECO:0000256" key="3">
    <source>
        <dbReference type="ARBA" id="ARBA00023163"/>
    </source>
</evidence>
<feature type="region of interest" description="Disordered" evidence="4">
    <location>
        <begin position="79"/>
        <end position="98"/>
    </location>
</feature>
<feature type="domain" description="HTH luxR-type" evidence="5">
    <location>
        <begin position="386"/>
        <end position="451"/>
    </location>
</feature>
<dbReference type="CDD" id="cd06170">
    <property type="entry name" value="LuxR_C_like"/>
    <property type="match status" value="1"/>
</dbReference>
<organism evidence="6 7">
    <name type="scientific">Streptomyces tsukubensis</name>
    <dbReference type="NCBI Taxonomy" id="83656"/>
    <lineage>
        <taxon>Bacteria</taxon>
        <taxon>Bacillati</taxon>
        <taxon>Actinomycetota</taxon>
        <taxon>Actinomycetes</taxon>
        <taxon>Kitasatosporales</taxon>
        <taxon>Streptomycetaceae</taxon>
        <taxon>Streptomyces</taxon>
    </lineage>
</organism>
<gene>
    <name evidence="6" type="ORF">B1H18_00475</name>
</gene>
<feature type="compositionally biased region" description="Low complexity" evidence="4">
    <location>
        <begin position="82"/>
        <end position="95"/>
    </location>
</feature>
<proteinExistence type="predicted"/>
<evidence type="ECO:0000313" key="7">
    <source>
        <dbReference type="Proteomes" id="UP000190539"/>
    </source>
</evidence>
<keyword evidence="2" id="KW-0238">DNA-binding</keyword>
<dbReference type="PANTHER" id="PTHR44688">
    <property type="entry name" value="DNA-BINDING TRANSCRIPTIONAL ACTIVATOR DEVR_DOSR"/>
    <property type="match status" value="1"/>
</dbReference>
<evidence type="ECO:0000313" key="6">
    <source>
        <dbReference type="EMBL" id="OON82591.1"/>
    </source>
</evidence>
<dbReference type="Pfam" id="PF00196">
    <property type="entry name" value="GerE"/>
    <property type="match status" value="1"/>
</dbReference>
<dbReference type="SMART" id="SM00421">
    <property type="entry name" value="HTH_LUXR"/>
    <property type="match status" value="1"/>
</dbReference>
<dbReference type="OrthoDB" id="8482304at2"/>
<sequence>MILHGRNHEQWAISRQLRDVEQGRSGLILLDGPKGSGKSALVDRMVETAAHRGFDVISGTPDRYRKLLLAASLMGGKAADRSSPAMSGSSPAMPGKEAGPRCPDLLDEMVAVQLTGPARRACRTVPASASASASASDRPVLIALDDTTWHDPDVRCALSSLPSVGSARRVLWLFAGVSGPDPLGLSRRSDILKLTLGPLSRRDTARMAANRLGGVPDTALCRLIDACGGHPGLLAAFLETLIAHGGYLVSEGVARLPSGPLPLPVLAGLLAQDPRLSARTRSVVTAVAAQPHGVRMRELTQLPDDTAVPLLAAIHEAAEAGILALDGDRVLFRHPLVREAAVLLSRPPVRSGSVPWQLAADSASMAPRADRPDGRTVPRDLRKRVRDEEPNPLSTAEQNIVRLVADGLTNRQIASRVGLSHHTVNFHLRKIFRKLGVSSRAELVGAHLHLLHPRDQPRTMPPIQESRTADAG</sequence>
<dbReference type="PANTHER" id="PTHR44688:SF16">
    <property type="entry name" value="DNA-BINDING TRANSCRIPTIONAL ACTIVATOR DEVR_DOSR"/>
    <property type="match status" value="1"/>
</dbReference>
<dbReference type="GO" id="GO:0006355">
    <property type="term" value="P:regulation of DNA-templated transcription"/>
    <property type="evidence" value="ECO:0007669"/>
    <property type="project" value="InterPro"/>
</dbReference>
<dbReference type="InterPro" id="IPR036388">
    <property type="entry name" value="WH-like_DNA-bd_sf"/>
</dbReference>
<feature type="region of interest" description="Disordered" evidence="4">
    <location>
        <begin position="360"/>
        <end position="392"/>
    </location>
</feature>